<feature type="region of interest" description="Disordered" evidence="1">
    <location>
        <begin position="53"/>
        <end position="86"/>
    </location>
</feature>
<dbReference type="Pfam" id="PF13683">
    <property type="entry name" value="rve_3"/>
    <property type="match status" value="1"/>
</dbReference>
<organism evidence="3 4">
    <name type="scientific">Acetobacter conturbans</name>
    <dbReference type="NCBI Taxonomy" id="1737472"/>
    <lineage>
        <taxon>Bacteria</taxon>
        <taxon>Pseudomonadati</taxon>
        <taxon>Pseudomonadota</taxon>
        <taxon>Alphaproteobacteria</taxon>
        <taxon>Acetobacterales</taxon>
        <taxon>Acetobacteraceae</taxon>
        <taxon>Acetobacter</taxon>
    </lineage>
</organism>
<sequence length="86" mass="9438">MEGTSTTFSGKPAVVRIARPADVEKRHAFDTASELRAGLVEWIGHYNADRPHSALSGRTPDEAYHIAPTSSDPRLPPDQEADINWV</sequence>
<accession>A0ABX0K264</accession>
<gene>
    <name evidence="3" type="ORF">GOB81_14185</name>
</gene>
<name>A0ABX0K264_9PROT</name>
<dbReference type="InterPro" id="IPR001584">
    <property type="entry name" value="Integrase_cat-core"/>
</dbReference>
<evidence type="ECO:0000313" key="3">
    <source>
        <dbReference type="EMBL" id="NHN89759.1"/>
    </source>
</evidence>
<evidence type="ECO:0000259" key="2">
    <source>
        <dbReference type="Pfam" id="PF13683"/>
    </source>
</evidence>
<proteinExistence type="predicted"/>
<evidence type="ECO:0000256" key="1">
    <source>
        <dbReference type="SAM" id="MobiDB-lite"/>
    </source>
</evidence>
<dbReference type="Proteomes" id="UP000631653">
    <property type="component" value="Unassembled WGS sequence"/>
</dbReference>
<dbReference type="InterPro" id="IPR012337">
    <property type="entry name" value="RNaseH-like_sf"/>
</dbReference>
<reference evidence="3 4" key="1">
    <citation type="journal article" date="2020" name="Int. J. Syst. Evol. Microbiol.">
        <title>Novel acetic acid bacteria from cider fermentations: Acetobacter conturbans sp. nov. and Acetobacter fallax sp. nov.</title>
        <authorList>
            <person name="Sombolestani A.S."/>
            <person name="Cleenwerck I."/>
            <person name="Cnockaert M."/>
            <person name="Borremans W."/>
            <person name="Wieme A.D."/>
            <person name="De Vuyst L."/>
            <person name="Vandamme P."/>
        </authorList>
    </citation>
    <scope>NUCLEOTIDE SEQUENCE [LARGE SCALE GENOMIC DNA]</scope>
    <source>
        <strain evidence="3 4">LMG 1627</strain>
    </source>
</reference>
<evidence type="ECO:0000313" key="4">
    <source>
        <dbReference type="Proteomes" id="UP000631653"/>
    </source>
</evidence>
<comment type="caution">
    <text evidence="3">The sequence shown here is derived from an EMBL/GenBank/DDBJ whole genome shotgun (WGS) entry which is preliminary data.</text>
</comment>
<feature type="domain" description="Integrase catalytic" evidence="2">
    <location>
        <begin position="25"/>
        <end position="60"/>
    </location>
</feature>
<dbReference type="EMBL" id="WOSY01000018">
    <property type="protein sequence ID" value="NHN89759.1"/>
    <property type="molecule type" value="Genomic_DNA"/>
</dbReference>
<dbReference type="SUPFAM" id="SSF53098">
    <property type="entry name" value="Ribonuclease H-like"/>
    <property type="match status" value="1"/>
</dbReference>
<protein>
    <submittedName>
        <fullName evidence="3">Transposase</fullName>
    </submittedName>
</protein>
<keyword evidence="4" id="KW-1185">Reference proteome</keyword>